<dbReference type="NCBIfam" id="TIGR03083">
    <property type="entry name" value="maleylpyruvate isomerase family mycothiol-dependent enzyme"/>
    <property type="match status" value="1"/>
</dbReference>
<dbReference type="InterPro" id="IPR036527">
    <property type="entry name" value="SCP2_sterol-bd_dom_sf"/>
</dbReference>
<dbReference type="InterPro" id="IPR024344">
    <property type="entry name" value="MDMPI_metal-binding"/>
</dbReference>
<dbReference type="Pfam" id="PF11716">
    <property type="entry name" value="MDMPI_N"/>
    <property type="match status" value="1"/>
</dbReference>
<dbReference type="InterPro" id="IPR017517">
    <property type="entry name" value="Maleyloyr_isom"/>
</dbReference>
<keyword evidence="3" id="KW-0413">Isomerase</keyword>
<evidence type="ECO:0000313" key="4">
    <source>
        <dbReference type="Proteomes" id="UP000595046"/>
    </source>
</evidence>
<feature type="domain" description="Mycothiol-dependent maleylpyruvate isomerase metal-binding" evidence="2">
    <location>
        <begin position="21"/>
        <end position="151"/>
    </location>
</feature>
<protein>
    <submittedName>
        <fullName evidence="3">Maleylpyruvate isomerase family mycothiol-dependent enzyme</fullName>
    </submittedName>
</protein>
<proteinExistence type="predicted"/>
<dbReference type="Proteomes" id="UP000595046">
    <property type="component" value="Chromosome"/>
</dbReference>
<keyword evidence="4" id="KW-1185">Reference proteome</keyword>
<dbReference type="KEGG" id="sbat:G4Z16_26915"/>
<organism evidence="3 4">
    <name type="scientific">Streptomyces bathyalis</name>
    <dbReference type="NCBI Taxonomy" id="2710756"/>
    <lineage>
        <taxon>Bacteria</taxon>
        <taxon>Bacillati</taxon>
        <taxon>Actinomycetota</taxon>
        <taxon>Actinomycetes</taxon>
        <taxon>Kitasatosporales</taxon>
        <taxon>Streptomycetaceae</taxon>
        <taxon>Streptomyces</taxon>
    </lineage>
</organism>
<keyword evidence="3" id="KW-0670">Pyruvate</keyword>
<dbReference type="InterPro" id="IPR010872">
    <property type="entry name" value="MDMPI_C-term_domain"/>
</dbReference>
<dbReference type="InterPro" id="IPR034660">
    <property type="entry name" value="DinB/YfiT-like"/>
</dbReference>
<dbReference type="AlphaFoldDB" id="A0A7T1TAQ8"/>
<sequence>MTQPANPAAPVPDPSADAAAVRAATGRLLAAVEQLDDATASKPSLLRGWTRGHVLAHVARNADALLNALAARPMYASAESRDADIERDAHRSVAEHLLDLRESAARLDGAFGAQRDQDWERTVELRNGVTDHAYSLPFRRWIEVELHHVDLGIGYAMDDLPATFIERELANMARRFSGHPDLAVPVELRTEDGVTWHTGAPDGSAKTAVVAGSPTALVAWLTGRSTGSGLSARDPLPDLPAL</sequence>
<dbReference type="Gene3D" id="1.20.120.450">
    <property type="entry name" value="dinb family like domain"/>
    <property type="match status" value="1"/>
</dbReference>
<gene>
    <name evidence="3" type="ORF">G4Z16_26915</name>
</gene>
<dbReference type="GO" id="GO:0016853">
    <property type="term" value="F:isomerase activity"/>
    <property type="evidence" value="ECO:0007669"/>
    <property type="project" value="UniProtKB-KW"/>
</dbReference>
<reference evidence="4" key="1">
    <citation type="submission" date="2020-02" db="EMBL/GenBank/DDBJ databases">
        <title>Streptomyces sp. ASO4wet.</title>
        <authorList>
            <person name="Risdian C."/>
            <person name="Landwehr W."/>
            <person name="Schupp P."/>
            <person name="Wink J."/>
        </authorList>
    </citation>
    <scope>NUCLEOTIDE SEQUENCE [LARGE SCALE GENOMIC DNA]</scope>
    <source>
        <strain evidence="4">ASO4wet</strain>
    </source>
</reference>
<evidence type="ECO:0000259" key="2">
    <source>
        <dbReference type="Pfam" id="PF11716"/>
    </source>
</evidence>
<dbReference type="GO" id="GO:0046872">
    <property type="term" value="F:metal ion binding"/>
    <property type="evidence" value="ECO:0007669"/>
    <property type="project" value="InterPro"/>
</dbReference>
<dbReference type="EMBL" id="CP048882">
    <property type="protein sequence ID" value="QPP09440.1"/>
    <property type="molecule type" value="Genomic_DNA"/>
</dbReference>
<dbReference type="SUPFAM" id="SSF55718">
    <property type="entry name" value="SCP-like"/>
    <property type="match status" value="1"/>
</dbReference>
<name>A0A7T1TAQ8_9ACTN</name>
<dbReference type="RefSeq" id="WP_197353219.1">
    <property type="nucleotide sequence ID" value="NZ_CP048882.1"/>
</dbReference>
<dbReference type="Gene3D" id="3.30.1050.20">
    <property type="match status" value="1"/>
</dbReference>
<dbReference type="Pfam" id="PF07398">
    <property type="entry name" value="MDMPI_C"/>
    <property type="match status" value="1"/>
</dbReference>
<evidence type="ECO:0000313" key="3">
    <source>
        <dbReference type="EMBL" id="QPP09440.1"/>
    </source>
</evidence>
<evidence type="ECO:0000259" key="1">
    <source>
        <dbReference type="Pfam" id="PF07398"/>
    </source>
</evidence>
<feature type="domain" description="MDMPI C-terminal" evidence="1">
    <location>
        <begin position="159"/>
        <end position="240"/>
    </location>
</feature>
<accession>A0A7T1TAQ8</accession>
<dbReference type="SUPFAM" id="SSF109854">
    <property type="entry name" value="DinB/YfiT-like putative metalloenzymes"/>
    <property type="match status" value="1"/>
</dbReference>